<comment type="similarity">
    <text evidence="1">Belongs to the LysR transcriptional regulatory family.</text>
</comment>
<dbReference type="SUPFAM" id="SSF53850">
    <property type="entry name" value="Periplasmic binding protein-like II"/>
    <property type="match status" value="1"/>
</dbReference>
<evidence type="ECO:0000256" key="1">
    <source>
        <dbReference type="ARBA" id="ARBA00009437"/>
    </source>
</evidence>
<dbReference type="FunFam" id="1.10.10.10:FF:000038">
    <property type="entry name" value="Glycine cleavage system transcriptional activator"/>
    <property type="match status" value="1"/>
</dbReference>
<evidence type="ECO:0000259" key="5">
    <source>
        <dbReference type="PROSITE" id="PS50931"/>
    </source>
</evidence>
<dbReference type="InterPro" id="IPR005119">
    <property type="entry name" value="LysR_subst-bd"/>
</dbReference>
<gene>
    <name evidence="6" type="ORF">HELGO_WM28419</name>
</gene>
<dbReference type="Pfam" id="PF03466">
    <property type="entry name" value="LysR_substrate"/>
    <property type="match status" value="1"/>
</dbReference>
<protein>
    <submittedName>
        <fullName evidence="6">Glycine cleavage system transcriptional activator GcvA</fullName>
    </submittedName>
</protein>
<name>A0A6S6S654_9GAMM</name>
<dbReference type="PRINTS" id="PR00039">
    <property type="entry name" value="HTHLYSR"/>
</dbReference>
<reference evidence="6" key="1">
    <citation type="submission" date="2020-01" db="EMBL/GenBank/DDBJ databases">
        <authorList>
            <person name="Meier V. D."/>
            <person name="Meier V D."/>
        </authorList>
    </citation>
    <scope>NUCLEOTIDE SEQUENCE</scope>
    <source>
        <strain evidence="6">HLG_WM_MAG_08</strain>
    </source>
</reference>
<dbReference type="InterPro" id="IPR036388">
    <property type="entry name" value="WH-like_DNA-bd_sf"/>
</dbReference>
<dbReference type="InterPro" id="IPR058163">
    <property type="entry name" value="LysR-type_TF_proteobact-type"/>
</dbReference>
<sequence>MAQLPPLNALKAFEAVARLQSFTKAAEELFVTRAAISHQIRHLEDFLGFPLIKRHNRSISLTPAGAAALPKLREGFNNLADAVHEMHSQVSQKTLNVWIAPSFASKWLVPRLHLFSNAHPDIEMRISGDAKLIDATEEGENLDELFRTNDIDVMIRFGSGNYPNCDVAKLFSVYSVPLCNPELLNDPEKPLKKPADLIHHTLLHDETPYTGRPNWSKWAEKFNVDDIDFNRGLHFNQVSLGLAAAVDGQGILLSIDALAEYDIAAGRLCIPLEQKMPLDHAYYVIRPKGTSTNQKSANTFIDWILSEAAKLHAHHRLTSLQ</sequence>
<organism evidence="6">
    <name type="scientific">uncultured Thiotrichaceae bacterium</name>
    <dbReference type="NCBI Taxonomy" id="298394"/>
    <lineage>
        <taxon>Bacteria</taxon>
        <taxon>Pseudomonadati</taxon>
        <taxon>Pseudomonadota</taxon>
        <taxon>Gammaproteobacteria</taxon>
        <taxon>Thiotrichales</taxon>
        <taxon>Thiotrichaceae</taxon>
        <taxon>environmental samples</taxon>
    </lineage>
</organism>
<dbReference type="Pfam" id="PF00126">
    <property type="entry name" value="HTH_1"/>
    <property type="match status" value="1"/>
</dbReference>
<dbReference type="GO" id="GO:0003700">
    <property type="term" value="F:DNA-binding transcription factor activity"/>
    <property type="evidence" value="ECO:0007669"/>
    <property type="project" value="InterPro"/>
</dbReference>
<dbReference type="GO" id="GO:0006351">
    <property type="term" value="P:DNA-templated transcription"/>
    <property type="evidence" value="ECO:0007669"/>
    <property type="project" value="TreeGrafter"/>
</dbReference>
<dbReference type="EMBL" id="CACVAV010000027">
    <property type="protein sequence ID" value="CAA6801736.1"/>
    <property type="molecule type" value="Genomic_DNA"/>
</dbReference>
<dbReference type="PANTHER" id="PTHR30537">
    <property type="entry name" value="HTH-TYPE TRANSCRIPTIONAL REGULATOR"/>
    <property type="match status" value="1"/>
</dbReference>
<dbReference type="Gene3D" id="1.10.10.10">
    <property type="entry name" value="Winged helix-like DNA-binding domain superfamily/Winged helix DNA-binding domain"/>
    <property type="match status" value="1"/>
</dbReference>
<evidence type="ECO:0000313" key="6">
    <source>
        <dbReference type="EMBL" id="CAA6801736.1"/>
    </source>
</evidence>
<dbReference type="Gene3D" id="3.40.190.10">
    <property type="entry name" value="Periplasmic binding protein-like II"/>
    <property type="match status" value="2"/>
</dbReference>
<evidence type="ECO:0000256" key="4">
    <source>
        <dbReference type="ARBA" id="ARBA00023163"/>
    </source>
</evidence>
<dbReference type="PROSITE" id="PS50931">
    <property type="entry name" value="HTH_LYSR"/>
    <property type="match status" value="1"/>
</dbReference>
<proteinExistence type="inferred from homology"/>
<dbReference type="InterPro" id="IPR036390">
    <property type="entry name" value="WH_DNA-bd_sf"/>
</dbReference>
<keyword evidence="4" id="KW-0804">Transcription</keyword>
<dbReference type="CDD" id="cd08432">
    <property type="entry name" value="PBP2_GcdR_TrpI_HvrB_AmpR_like"/>
    <property type="match status" value="1"/>
</dbReference>
<feature type="domain" description="HTH lysR-type" evidence="5">
    <location>
        <begin position="5"/>
        <end position="62"/>
    </location>
</feature>
<dbReference type="GO" id="GO:0043565">
    <property type="term" value="F:sequence-specific DNA binding"/>
    <property type="evidence" value="ECO:0007669"/>
    <property type="project" value="TreeGrafter"/>
</dbReference>
<dbReference type="PANTHER" id="PTHR30537:SF26">
    <property type="entry name" value="GLYCINE CLEAVAGE SYSTEM TRANSCRIPTIONAL ACTIVATOR"/>
    <property type="match status" value="1"/>
</dbReference>
<keyword evidence="3" id="KW-0238">DNA-binding</keyword>
<dbReference type="InterPro" id="IPR000847">
    <property type="entry name" value="LysR_HTH_N"/>
</dbReference>
<evidence type="ECO:0000256" key="3">
    <source>
        <dbReference type="ARBA" id="ARBA00023125"/>
    </source>
</evidence>
<evidence type="ECO:0000256" key="2">
    <source>
        <dbReference type="ARBA" id="ARBA00023015"/>
    </source>
</evidence>
<dbReference type="AlphaFoldDB" id="A0A6S6S654"/>
<dbReference type="SUPFAM" id="SSF46785">
    <property type="entry name" value="Winged helix' DNA-binding domain"/>
    <property type="match status" value="1"/>
</dbReference>
<accession>A0A6S6S654</accession>
<dbReference type="NCBIfam" id="NF008352">
    <property type="entry name" value="PRK11139.1"/>
    <property type="match status" value="1"/>
</dbReference>
<keyword evidence="2" id="KW-0805">Transcription regulation</keyword>